<proteinExistence type="predicted"/>
<name>A0A439DPT7_9MYCO</name>
<evidence type="ECO:0000313" key="3">
    <source>
        <dbReference type="Proteomes" id="UP000287177"/>
    </source>
</evidence>
<accession>A0A439DPT7</accession>
<keyword evidence="3" id="KW-1185">Reference proteome</keyword>
<dbReference type="EMBL" id="ATDN01000034">
    <property type="protein sequence ID" value="RWA17590.1"/>
    <property type="molecule type" value="Genomic_DNA"/>
</dbReference>
<reference evidence="2 3" key="1">
    <citation type="submission" date="2013-06" db="EMBL/GenBank/DDBJ databases">
        <title>The draft sequence of the Mycobacterium elephantis genome.</title>
        <authorList>
            <person name="Pettersson F.B."/>
            <person name="Das S."/>
            <person name="Dasgupta S."/>
            <person name="Bhattacharya A."/>
            <person name="Kirsebom L.A."/>
        </authorList>
    </citation>
    <scope>NUCLEOTIDE SEQUENCE [LARGE SCALE GENOMIC DNA]</scope>
    <source>
        <strain evidence="2 3">DSM 44368</strain>
    </source>
</reference>
<protein>
    <submittedName>
        <fullName evidence="2">Uncharacterized protein</fullName>
    </submittedName>
</protein>
<dbReference type="Proteomes" id="UP000287177">
    <property type="component" value="Unassembled WGS sequence"/>
</dbReference>
<gene>
    <name evidence="2" type="ORF">MELE44368_05440</name>
</gene>
<dbReference type="AlphaFoldDB" id="A0A439DPT7"/>
<evidence type="ECO:0000256" key="1">
    <source>
        <dbReference type="SAM" id="MobiDB-lite"/>
    </source>
</evidence>
<sequence length="70" mass="7710">MSLYMYHCWQVQDLLGCLEFDDLLPEEVAQLVTILGTAYGRKIACTPLPPGPGASTTTDTLRSPLQLLRS</sequence>
<evidence type="ECO:0000313" key="2">
    <source>
        <dbReference type="EMBL" id="RWA17590.1"/>
    </source>
</evidence>
<organism evidence="2 3">
    <name type="scientific">Mycolicibacterium elephantis DSM 44368</name>
    <dbReference type="NCBI Taxonomy" id="1335622"/>
    <lineage>
        <taxon>Bacteria</taxon>
        <taxon>Bacillati</taxon>
        <taxon>Actinomycetota</taxon>
        <taxon>Actinomycetes</taxon>
        <taxon>Mycobacteriales</taxon>
        <taxon>Mycobacteriaceae</taxon>
        <taxon>Mycolicibacterium</taxon>
    </lineage>
</organism>
<dbReference type="RefSeq" id="WP_064927571.1">
    <property type="nucleotide sequence ID" value="NZ_ATDN01000034.1"/>
</dbReference>
<feature type="compositionally biased region" description="Polar residues" evidence="1">
    <location>
        <begin position="54"/>
        <end position="70"/>
    </location>
</feature>
<feature type="region of interest" description="Disordered" evidence="1">
    <location>
        <begin position="49"/>
        <end position="70"/>
    </location>
</feature>
<comment type="caution">
    <text evidence="2">The sequence shown here is derived from an EMBL/GenBank/DDBJ whole genome shotgun (WGS) entry which is preliminary data.</text>
</comment>